<evidence type="ECO:0000313" key="1">
    <source>
        <dbReference type="EMBL" id="GAA2113725.1"/>
    </source>
</evidence>
<organism evidence="1 2">
    <name type="scientific">Nocardioides bigeumensis</name>
    <dbReference type="NCBI Taxonomy" id="433657"/>
    <lineage>
        <taxon>Bacteria</taxon>
        <taxon>Bacillati</taxon>
        <taxon>Actinomycetota</taxon>
        <taxon>Actinomycetes</taxon>
        <taxon>Propionibacteriales</taxon>
        <taxon>Nocardioidaceae</taxon>
        <taxon>Nocardioides</taxon>
    </lineage>
</organism>
<comment type="caution">
    <text evidence="1">The sequence shown here is derived from an EMBL/GenBank/DDBJ whole genome shotgun (WGS) entry which is preliminary data.</text>
</comment>
<reference evidence="2" key="1">
    <citation type="journal article" date="2019" name="Int. J. Syst. Evol. Microbiol.">
        <title>The Global Catalogue of Microorganisms (GCM) 10K type strain sequencing project: providing services to taxonomists for standard genome sequencing and annotation.</title>
        <authorList>
            <consortium name="The Broad Institute Genomics Platform"/>
            <consortium name="The Broad Institute Genome Sequencing Center for Infectious Disease"/>
            <person name="Wu L."/>
            <person name="Ma J."/>
        </authorList>
    </citation>
    <scope>NUCLEOTIDE SEQUENCE [LARGE SCALE GENOMIC DNA]</scope>
    <source>
        <strain evidence="2">JCM 16021</strain>
    </source>
</reference>
<evidence type="ECO:0000313" key="2">
    <source>
        <dbReference type="Proteomes" id="UP001500575"/>
    </source>
</evidence>
<accession>A0ABP5JEC0</accession>
<keyword evidence="2" id="KW-1185">Reference proteome</keyword>
<dbReference type="EMBL" id="BAAAQQ010000001">
    <property type="protein sequence ID" value="GAA2113725.1"/>
    <property type="molecule type" value="Genomic_DNA"/>
</dbReference>
<name>A0ABP5JEC0_9ACTN</name>
<protein>
    <submittedName>
        <fullName evidence="1">Uncharacterized protein</fullName>
    </submittedName>
</protein>
<proteinExistence type="predicted"/>
<sequence length="152" mass="16144">MEGGRRAWVLALGWLVAAALAVTIGVVAVTTVGASLRDRGPLGGEVAVDGAGQDQQGSQPVEVDPGAERIERTIRDEFGEFDVACQGLYAIGLDARPDEAAGWRVVSYEDELDDDIDAVFANRGRSIEIEVYCNRGEPTVGDLERNTLPDAG</sequence>
<dbReference type="RefSeq" id="WP_344301602.1">
    <property type="nucleotide sequence ID" value="NZ_BAAAQQ010000001.1"/>
</dbReference>
<gene>
    <name evidence="1" type="ORF">GCM10009843_01690</name>
</gene>
<dbReference type="Proteomes" id="UP001500575">
    <property type="component" value="Unassembled WGS sequence"/>
</dbReference>